<organism evidence="1 2">
    <name type="scientific">Bacillus thuringiensis</name>
    <dbReference type="NCBI Taxonomy" id="1428"/>
    <lineage>
        <taxon>Bacteria</taxon>
        <taxon>Bacillati</taxon>
        <taxon>Bacillota</taxon>
        <taxon>Bacilli</taxon>
        <taxon>Bacillales</taxon>
        <taxon>Bacillaceae</taxon>
        <taxon>Bacillus</taxon>
        <taxon>Bacillus cereus group</taxon>
    </lineage>
</organism>
<sequence>MMEILDIQKEQLESIDWEYLIETADIKPYYELSILERAKDLKELMWLMEQCLLKVKEVERIFSKSSLEIEMVNIIRQHCKLLSQQLEIYKNTPQKCTFLNFIKLKYNIRAVFKNLSGILTSSDWQSPAISTGSLVKEKGIGQINEDVYMRMNGHEFVTNFQDRFFSEYYRIPLALQKKTLGVLTNSGMKALEMALIAYKTITKDVFPIYFQEGYYFEGITLIKNIYSNAECISSTNIYQKIENNEDIGCLLIDPGTTWPIRDGINLDLFFEKLKHHRQKKPLFIIIDRTITSITNSILEKYEKMLPSHVVLIIVESGIKYFQLGLDLTNLGFVTFTGNIFRMKDFVDIINHLSSVLSAIPDPVLLQRLPDPNLPFVEERLDRMARNTRLLCSFFKYMVGRNLIKEVNTSVSMDKKYQINEYPWIGTLIYVKTLYSESLSDYANECENIVRNIQPNINIYSGSSFGFDTTRLCVVEEMFSSKLNCALRISVGRETIYETLQNALYLYNYFVNNKINYV</sequence>
<dbReference type="AlphaFoldDB" id="A0A9X6WGW4"/>
<evidence type="ECO:0000313" key="1">
    <source>
        <dbReference type="EMBL" id="PFJ29187.1"/>
    </source>
</evidence>
<dbReference type="EMBL" id="NUVX01000079">
    <property type="protein sequence ID" value="PFJ29187.1"/>
    <property type="molecule type" value="Genomic_DNA"/>
</dbReference>
<gene>
    <name evidence="1" type="ORF">COJ15_31955</name>
</gene>
<dbReference type="RefSeq" id="WP_065705490.1">
    <property type="nucleotide sequence ID" value="NZ_CP016589.1"/>
</dbReference>
<accession>A0A9X6WGW4</accession>
<protein>
    <submittedName>
        <fullName evidence="1">Uncharacterized protein</fullName>
    </submittedName>
</protein>
<name>A0A9X6WGW4_BACTU</name>
<dbReference type="Proteomes" id="UP000224003">
    <property type="component" value="Unassembled WGS sequence"/>
</dbReference>
<comment type="caution">
    <text evidence="1">The sequence shown here is derived from an EMBL/GenBank/DDBJ whole genome shotgun (WGS) entry which is preliminary data.</text>
</comment>
<evidence type="ECO:0000313" key="2">
    <source>
        <dbReference type="Proteomes" id="UP000224003"/>
    </source>
</evidence>
<proteinExistence type="predicted"/>
<reference evidence="1 2" key="1">
    <citation type="submission" date="2017-09" db="EMBL/GenBank/DDBJ databases">
        <title>Large-scale bioinformatics analysis of Bacillus genomes uncovers conserved roles of natural products in bacterial physiology.</title>
        <authorList>
            <consortium name="Agbiome Team Llc"/>
            <person name="Bleich R.M."/>
            <person name="Grubbs K.J."/>
            <person name="Santa Maria K.C."/>
            <person name="Allen S.E."/>
            <person name="Farag S."/>
            <person name="Shank E.A."/>
            <person name="Bowers A."/>
        </authorList>
    </citation>
    <scope>NUCLEOTIDE SEQUENCE [LARGE SCALE GENOMIC DNA]</scope>
    <source>
        <strain evidence="1 2">AFS085496</strain>
    </source>
</reference>